<dbReference type="AlphaFoldDB" id="A0A382JGY0"/>
<proteinExistence type="predicted"/>
<name>A0A382JGY0_9ZZZZ</name>
<sequence>TTLLGQINYTGSIKPGNMYRLSDQSEISLPFRLAEAEVGYSLGDFEIKTNSAIEYRWSNNENEFQLREAYLMWYPSWGEVKVGKQIHAWGAVDGNNPTDNLNPYDYYYMFLPGAERKVGTISGSVKYYWNDWQMEGVFIPEHEGNRFPFGEEAFPLDIPMVAPKLMDEELGSEFGFRLQSTLGSIDFSLSYFDGRDRSFSYVGVTDSMPSFFYRKTSVLGFDLVSFIGDFTNRFEIAHFSTMIDVNPDMLYFDNAAYIQYAEQIEYTTSNDIMLSVQLIGYIEGDISWQEIEGNRSAQTSVPELIPGMGTPFATFTDLGLSFSASANYYDDALELMGNTFIDLKDSQ</sequence>
<accession>A0A382JGY0</accession>
<gene>
    <name evidence="1" type="ORF">METZ01_LOCUS262805</name>
</gene>
<reference evidence="1" key="1">
    <citation type="submission" date="2018-05" db="EMBL/GenBank/DDBJ databases">
        <authorList>
            <person name="Lanie J.A."/>
            <person name="Ng W.-L."/>
            <person name="Kazmierczak K.M."/>
            <person name="Andrzejewski T.M."/>
            <person name="Davidsen T.M."/>
            <person name="Wayne K.J."/>
            <person name="Tettelin H."/>
            <person name="Glass J.I."/>
            <person name="Rusch D."/>
            <person name="Podicherti R."/>
            <person name="Tsui H.-C.T."/>
            <person name="Winkler M.E."/>
        </authorList>
    </citation>
    <scope>NUCLEOTIDE SEQUENCE</scope>
</reference>
<dbReference type="SUPFAM" id="SSF56935">
    <property type="entry name" value="Porins"/>
    <property type="match status" value="1"/>
</dbReference>
<dbReference type="EMBL" id="UINC01073506">
    <property type="protein sequence ID" value="SVC09951.1"/>
    <property type="molecule type" value="Genomic_DNA"/>
</dbReference>
<evidence type="ECO:0000313" key="1">
    <source>
        <dbReference type="EMBL" id="SVC09951.1"/>
    </source>
</evidence>
<evidence type="ECO:0008006" key="2">
    <source>
        <dbReference type="Google" id="ProtNLM"/>
    </source>
</evidence>
<feature type="non-terminal residue" evidence="1">
    <location>
        <position position="347"/>
    </location>
</feature>
<protein>
    <recommendedName>
        <fullName evidence="2">TonB-dependent receptor-like beta-barrel domain-containing protein</fullName>
    </recommendedName>
</protein>
<organism evidence="1">
    <name type="scientific">marine metagenome</name>
    <dbReference type="NCBI Taxonomy" id="408172"/>
    <lineage>
        <taxon>unclassified sequences</taxon>
        <taxon>metagenomes</taxon>
        <taxon>ecological metagenomes</taxon>
    </lineage>
</organism>
<feature type="non-terminal residue" evidence="1">
    <location>
        <position position="1"/>
    </location>
</feature>